<dbReference type="PROSITE" id="PS00675">
    <property type="entry name" value="SIGMA54_INTERACT_1"/>
    <property type="match status" value="1"/>
</dbReference>
<dbReference type="PROSITE" id="PS50110">
    <property type="entry name" value="RESPONSE_REGULATORY"/>
    <property type="match status" value="1"/>
</dbReference>
<accession>A0ABU3K673</accession>
<keyword evidence="1" id="KW-0547">Nucleotide-binding</keyword>
<reference evidence="9 10" key="1">
    <citation type="journal article" date="2023" name="ISME J.">
        <title>Cultivation and genomic characterization of novel and ubiquitous marine nitrite-oxidizing bacteria from the Nitrospirales.</title>
        <authorList>
            <person name="Mueller A.J."/>
            <person name="Daebeler A."/>
            <person name="Herbold C.W."/>
            <person name="Kirkegaard R.H."/>
            <person name="Daims H."/>
        </authorList>
    </citation>
    <scope>NUCLEOTIDE SEQUENCE [LARGE SCALE GENOMIC DNA]</scope>
    <source>
        <strain evidence="9 10">EB</strain>
    </source>
</reference>
<dbReference type="SMART" id="SM00448">
    <property type="entry name" value="REC"/>
    <property type="match status" value="1"/>
</dbReference>
<dbReference type="Gene3D" id="3.40.50.2300">
    <property type="match status" value="1"/>
</dbReference>
<name>A0ABU3K673_9BACT</name>
<comment type="caution">
    <text evidence="9">The sequence shown here is derived from an EMBL/GenBank/DDBJ whole genome shotgun (WGS) entry which is preliminary data.</text>
</comment>
<gene>
    <name evidence="9" type="ORF">PPG34_06135</name>
</gene>
<dbReference type="CDD" id="cd00156">
    <property type="entry name" value="REC"/>
    <property type="match status" value="1"/>
</dbReference>
<protein>
    <submittedName>
        <fullName evidence="9">Sigma-54 dependent transcriptional regulator</fullName>
    </submittedName>
</protein>
<dbReference type="PANTHER" id="PTHR32071:SF21">
    <property type="entry name" value="TRANSCRIPTIONAL REGULATORY PROTEIN FLGR"/>
    <property type="match status" value="1"/>
</dbReference>
<dbReference type="Pfam" id="PF00072">
    <property type="entry name" value="Response_reg"/>
    <property type="match status" value="1"/>
</dbReference>
<dbReference type="InterPro" id="IPR025662">
    <property type="entry name" value="Sigma_54_int_dom_ATP-bd_1"/>
</dbReference>
<feature type="modified residue" description="4-aspartylphosphate" evidence="6">
    <location>
        <position position="60"/>
    </location>
</feature>
<evidence type="ECO:0000256" key="3">
    <source>
        <dbReference type="ARBA" id="ARBA00023015"/>
    </source>
</evidence>
<dbReference type="Gene3D" id="3.40.50.300">
    <property type="entry name" value="P-loop containing nucleotide triphosphate hydrolases"/>
    <property type="match status" value="1"/>
</dbReference>
<dbReference type="InterPro" id="IPR009057">
    <property type="entry name" value="Homeodomain-like_sf"/>
</dbReference>
<dbReference type="SMART" id="SM00382">
    <property type="entry name" value="AAA"/>
    <property type="match status" value="1"/>
</dbReference>
<dbReference type="PROSITE" id="PS50045">
    <property type="entry name" value="SIGMA54_INTERACT_4"/>
    <property type="match status" value="1"/>
</dbReference>
<dbReference type="Gene3D" id="1.10.10.60">
    <property type="entry name" value="Homeodomain-like"/>
    <property type="match status" value="1"/>
</dbReference>
<evidence type="ECO:0000313" key="9">
    <source>
        <dbReference type="EMBL" id="MDT7041924.1"/>
    </source>
</evidence>
<dbReference type="SUPFAM" id="SSF46689">
    <property type="entry name" value="Homeodomain-like"/>
    <property type="match status" value="1"/>
</dbReference>
<dbReference type="Pfam" id="PF02954">
    <property type="entry name" value="HTH_8"/>
    <property type="match status" value="1"/>
</dbReference>
<dbReference type="InterPro" id="IPR058031">
    <property type="entry name" value="AAA_lid_NorR"/>
</dbReference>
<evidence type="ECO:0000256" key="2">
    <source>
        <dbReference type="ARBA" id="ARBA00022840"/>
    </source>
</evidence>
<keyword evidence="10" id="KW-1185">Reference proteome</keyword>
<feature type="domain" description="Response regulatory" evidence="8">
    <location>
        <begin position="11"/>
        <end position="125"/>
    </location>
</feature>
<dbReference type="InterPro" id="IPR002197">
    <property type="entry name" value="HTH_Fis"/>
</dbReference>
<dbReference type="Pfam" id="PF25601">
    <property type="entry name" value="AAA_lid_14"/>
    <property type="match status" value="1"/>
</dbReference>
<proteinExistence type="predicted"/>
<dbReference type="SUPFAM" id="SSF52172">
    <property type="entry name" value="CheY-like"/>
    <property type="match status" value="1"/>
</dbReference>
<dbReference type="InterPro" id="IPR001789">
    <property type="entry name" value="Sig_transdc_resp-reg_receiver"/>
</dbReference>
<keyword evidence="4" id="KW-0238">DNA-binding</keyword>
<dbReference type="Gene3D" id="1.10.8.60">
    <property type="match status" value="1"/>
</dbReference>
<feature type="domain" description="Sigma-54 factor interaction" evidence="7">
    <location>
        <begin position="147"/>
        <end position="376"/>
    </location>
</feature>
<dbReference type="InterPro" id="IPR011006">
    <property type="entry name" value="CheY-like_superfamily"/>
</dbReference>
<sequence>MKEMCEYEESVILVVEDDSNMRLALSKSLGGQGYPVVLAHDGYEALEYLEKQPTWLVIADVNMPGKGGIEMLRDIRAAGNPIPVVLMTAYSTVDTAVQALKLGAADYLQKPFPLQQLESMISRIHQESCGLNEEISSPVEENSSVGFLTGNERVRQILKMVEAVASSNATVLIQGESGTGKEILARYIHSISPRTNRPFVAVNCAALPDGLLESELFGYEKGAFTGALARRSGKFELAHQGTLLLDEIGEMSLGLQAKLLRVLQEREVDRLGARQPISVDIRVLVTTNRNLLQEVQAGNFREDLYYRLSVMPVTLPPLRERPEDIPLLAEYLAERSFKRNHRPGVGITPEALGCLKSRSWRGNVRELENAIERAVLLADSGPLRIEHFAFDAASPQVVTTVEPTGSIWEMERDLILRTLERHGGNRTHAAKELGISIRTMRNKLREYRQLGIEV</sequence>
<keyword evidence="6" id="KW-0597">Phosphoprotein</keyword>
<dbReference type="RefSeq" id="WP_313832270.1">
    <property type="nucleotide sequence ID" value="NZ_JAQOUE010000001.1"/>
</dbReference>
<evidence type="ECO:0000256" key="6">
    <source>
        <dbReference type="PROSITE-ProRule" id="PRU00169"/>
    </source>
</evidence>
<evidence type="ECO:0000259" key="7">
    <source>
        <dbReference type="PROSITE" id="PS50045"/>
    </source>
</evidence>
<dbReference type="Proteomes" id="UP001250932">
    <property type="component" value="Unassembled WGS sequence"/>
</dbReference>
<evidence type="ECO:0000256" key="1">
    <source>
        <dbReference type="ARBA" id="ARBA00022741"/>
    </source>
</evidence>
<dbReference type="InterPro" id="IPR027417">
    <property type="entry name" value="P-loop_NTPase"/>
</dbReference>
<dbReference type="CDD" id="cd00009">
    <property type="entry name" value="AAA"/>
    <property type="match status" value="1"/>
</dbReference>
<dbReference type="EMBL" id="JAQOUE010000001">
    <property type="protein sequence ID" value="MDT7041924.1"/>
    <property type="molecule type" value="Genomic_DNA"/>
</dbReference>
<evidence type="ECO:0000313" key="10">
    <source>
        <dbReference type="Proteomes" id="UP001250932"/>
    </source>
</evidence>
<evidence type="ECO:0000256" key="4">
    <source>
        <dbReference type="ARBA" id="ARBA00023125"/>
    </source>
</evidence>
<dbReference type="InterPro" id="IPR003593">
    <property type="entry name" value="AAA+_ATPase"/>
</dbReference>
<keyword evidence="3" id="KW-0805">Transcription regulation</keyword>
<evidence type="ECO:0000256" key="5">
    <source>
        <dbReference type="ARBA" id="ARBA00023163"/>
    </source>
</evidence>
<dbReference type="Pfam" id="PF00158">
    <property type="entry name" value="Sigma54_activat"/>
    <property type="match status" value="1"/>
</dbReference>
<dbReference type="InterPro" id="IPR002078">
    <property type="entry name" value="Sigma_54_int"/>
</dbReference>
<dbReference type="PRINTS" id="PR01590">
    <property type="entry name" value="HTHFIS"/>
</dbReference>
<keyword evidence="2" id="KW-0067">ATP-binding</keyword>
<dbReference type="PANTHER" id="PTHR32071">
    <property type="entry name" value="TRANSCRIPTIONAL REGULATORY PROTEIN"/>
    <property type="match status" value="1"/>
</dbReference>
<keyword evidence="5" id="KW-0804">Transcription</keyword>
<evidence type="ECO:0000259" key="8">
    <source>
        <dbReference type="PROSITE" id="PS50110"/>
    </source>
</evidence>
<organism evidence="9 10">
    <name type="scientific">Candidatus Nitronereus thalassa</name>
    <dbReference type="NCBI Taxonomy" id="3020898"/>
    <lineage>
        <taxon>Bacteria</taxon>
        <taxon>Pseudomonadati</taxon>
        <taxon>Nitrospirota</taxon>
        <taxon>Nitrospiria</taxon>
        <taxon>Nitrospirales</taxon>
        <taxon>Nitrospiraceae</taxon>
        <taxon>Candidatus Nitronereus</taxon>
    </lineage>
</organism>
<dbReference type="SUPFAM" id="SSF52540">
    <property type="entry name" value="P-loop containing nucleoside triphosphate hydrolases"/>
    <property type="match status" value="1"/>
</dbReference>